<accession>A0A2W7BV41</accession>
<organism evidence="1 2">
    <name type="scientific">Mesorhizobium kowhaii</name>
    <dbReference type="NCBI Taxonomy" id="1300272"/>
    <lineage>
        <taxon>Bacteria</taxon>
        <taxon>Pseudomonadati</taxon>
        <taxon>Pseudomonadota</taxon>
        <taxon>Alphaproteobacteria</taxon>
        <taxon>Hyphomicrobiales</taxon>
        <taxon>Phyllobacteriaceae</taxon>
        <taxon>Mesorhizobium</taxon>
    </lineage>
</organism>
<keyword evidence="2" id="KW-1185">Reference proteome</keyword>
<dbReference type="Proteomes" id="UP000248616">
    <property type="component" value="Unassembled WGS sequence"/>
</dbReference>
<evidence type="ECO:0000313" key="1">
    <source>
        <dbReference type="EMBL" id="PZV33368.1"/>
    </source>
</evidence>
<proteinExistence type="predicted"/>
<gene>
    <name evidence="1" type="ORF">B5V02_39300</name>
</gene>
<dbReference type="RefSeq" id="WP_111549322.1">
    <property type="nucleotide sequence ID" value="NZ_MZXV01000085.1"/>
</dbReference>
<reference evidence="2" key="1">
    <citation type="submission" date="2017-03" db="EMBL/GenBank/DDBJ databases">
        <authorList>
            <person name="Safronova V.I."/>
            <person name="Sazanova A.L."/>
            <person name="Chirak E.R."/>
        </authorList>
    </citation>
    <scope>NUCLEOTIDE SEQUENCE [LARGE SCALE GENOMIC DNA]</scope>
    <source>
        <strain evidence="2">Ach-343</strain>
    </source>
</reference>
<dbReference type="AlphaFoldDB" id="A0A2W7BV41"/>
<dbReference type="EMBL" id="MZXV01000085">
    <property type="protein sequence ID" value="PZV33368.1"/>
    <property type="molecule type" value="Genomic_DNA"/>
</dbReference>
<evidence type="ECO:0000313" key="2">
    <source>
        <dbReference type="Proteomes" id="UP000248616"/>
    </source>
</evidence>
<name>A0A2W7BV41_9HYPH</name>
<comment type="caution">
    <text evidence="1">The sequence shown here is derived from an EMBL/GenBank/DDBJ whole genome shotgun (WGS) entry which is preliminary data.</text>
</comment>
<sequence length="71" mass="8100">MFAGDIAERRLKILVEQYVEARKKNHDFVSTELAGKTIRQFISPPIGDQALDNMIAKCAVEHGLNVRFDRK</sequence>
<dbReference type="OrthoDB" id="8097656at2"/>
<protein>
    <submittedName>
        <fullName evidence="1">Uncharacterized protein</fullName>
    </submittedName>
</protein>